<protein>
    <submittedName>
        <fullName evidence="1">Uncharacterized protein</fullName>
    </submittedName>
</protein>
<comment type="caution">
    <text evidence="1">The sequence shown here is derived from an EMBL/GenBank/DDBJ whole genome shotgun (WGS) entry which is preliminary data.</text>
</comment>
<sequence>MNSIVNFKPWVTNGGVSAKEYRNSYSNMWKYNPDVYSTYYEEDKNLKLNKNVCCTAYFNGKIQKQDFTEGFYIDVYKLIYCPETIRERYKVENLDYNKALILDPLAYKNIANYQQFDLRLERGASMLTFIPKYTIKASPLIPQNIIPIVKKIAIARPLFYTGCVKSLIIIFSENSYGNNYEEFDDYNDIMSIDMAKSLGKIEKVEENDDFEWVEYGKSNKKYYPVLWMQFKTWKANHTIITLTKCHYPIFTCVKLIDIDDRRLDCGLENMQPNYDITYTLMLGSIVDK</sequence>
<dbReference type="OrthoDB" id="322645at2759"/>
<reference evidence="1 2" key="1">
    <citation type="submission" date="2016-11" db="EMBL/GenBank/DDBJ databases">
        <title>The macronuclear genome of Stentor coeruleus: a giant cell with tiny introns.</title>
        <authorList>
            <person name="Slabodnick M."/>
            <person name="Ruby J.G."/>
            <person name="Reiff S.B."/>
            <person name="Swart E.C."/>
            <person name="Gosai S."/>
            <person name="Prabakaran S."/>
            <person name="Witkowska E."/>
            <person name="Larue G.E."/>
            <person name="Fisher S."/>
            <person name="Freeman R.M."/>
            <person name="Gunawardena J."/>
            <person name="Chu W."/>
            <person name="Stover N.A."/>
            <person name="Gregory B.D."/>
            <person name="Nowacki M."/>
            <person name="Derisi J."/>
            <person name="Roy S.W."/>
            <person name="Marshall W.F."/>
            <person name="Sood P."/>
        </authorList>
    </citation>
    <scope>NUCLEOTIDE SEQUENCE [LARGE SCALE GENOMIC DNA]</scope>
    <source>
        <strain evidence="1">WM001</strain>
    </source>
</reference>
<name>A0A1R2C1V7_9CILI</name>
<dbReference type="Proteomes" id="UP000187209">
    <property type="component" value="Unassembled WGS sequence"/>
</dbReference>
<proteinExistence type="predicted"/>
<organism evidence="1 2">
    <name type="scientific">Stentor coeruleus</name>
    <dbReference type="NCBI Taxonomy" id="5963"/>
    <lineage>
        <taxon>Eukaryota</taxon>
        <taxon>Sar</taxon>
        <taxon>Alveolata</taxon>
        <taxon>Ciliophora</taxon>
        <taxon>Postciliodesmatophora</taxon>
        <taxon>Heterotrichea</taxon>
        <taxon>Heterotrichida</taxon>
        <taxon>Stentoridae</taxon>
        <taxon>Stentor</taxon>
    </lineage>
</organism>
<dbReference type="EMBL" id="MPUH01000320">
    <property type="protein sequence ID" value="OMJ82966.1"/>
    <property type="molecule type" value="Genomic_DNA"/>
</dbReference>
<gene>
    <name evidence="1" type="ORF">SteCoe_16176</name>
</gene>
<keyword evidence="2" id="KW-1185">Reference proteome</keyword>
<accession>A0A1R2C1V7</accession>
<evidence type="ECO:0000313" key="1">
    <source>
        <dbReference type="EMBL" id="OMJ82966.1"/>
    </source>
</evidence>
<evidence type="ECO:0000313" key="2">
    <source>
        <dbReference type="Proteomes" id="UP000187209"/>
    </source>
</evidence>
<dbReference type="AlphaFoldDB" id="A0A1R2C1V7"/>